<dbReference type="NCBIfam" id="NF006718">
    <property type="entry name" value="PRK09256.1"/>
    <property type="match status" value="1"/>
</dbReference>
<evidence type="ECO:0000313" key="4">
    <source>
        <dbReference type="EMBL" id="PRX56822.1"/>
    </source>
</evidence>
<dbReference type="Pfam" id="PF00472">
    <property type="entry name" value="RF-1"/>
    <property type="match status" value="1"/>
</dbReference>
<dbReference type="GO" id="GO:0072344">
    <property type="term" value="P:rescue of stalled ribosome"/>
    <property type="evidence" value="ECO:0007669"/>
    <property type="project" value="TreeGrafter"/>
</dbReference>
<dbReference type="Gene3D" id="3.30.160.20">
    <property type="match status" value="1"/>
</dbReference>
<dbReference type="Proteomes" id="UP000237640">
    <property type="component" value="Unassembled WGS sequence"/>
</dbReference>
<organism evidence="4 5">
    <name type="scientific">Flagellimonas meridianipacifica</name>
    <dbReference type="NCBI Taxonomy" id="1080225"/>
    <lineage>
        <taxon>Bacteria</taxon>
        <taxon>Pseudomonadati</taxon>
        <taxon>Bacteroidota</taxon>
        <taxon>Flavobacteriia</taxon>
        <taxon>Flavobacteriales</taxon>
        <taxon>Flavobacteriaceae</taxon>
        <taxon>Flagellimonas</taxon>
    </lineage>
</organism>
<sequence>MDQGIIIKELQFKAVRSSGPGGQHANKVSSKIELSFDVDASLGLSPEEKQRICLKLRSRLTAEKILKLNCEESRSQHKNKELVTKRFFLLLKKALEVPKKRKPTKPSKSSVEQRLKSKRKQSNKKINRKRPDLD</sequence>
<accession>A0A2T0MGY6</accession>
<dbReference type="GO" id="GO:0003747">
    <property type="term" value="F:translation release factor activity"/>
    <property type="evidence" value="ECO:0007669"/>
    <property type="project" value="InterPro"/>
</dbReference>
<evidence type="ECO:0000256" key="2">
    <source>
        <dbReference type="SAM" id="MobiDB-lite"/>
    </source>
</evidence>
<comment type="similarity">
    <text evidence="1">Belongs to the prokaryotic/mitochondrial release factor family.</text>
</comment>
<dbReference type="GO" id="GO:0004045">
    <property type="term" value="F:peptidyl-tRNA hydrolase activity"/>
    <property type="evidence" value="ECO:0007669"/>
    <property type="project" value="TreeGrafter"/>
</dbReference>
<protein>
    <submittedName>
        <fullName evidence="4">Ribosome-associated protein</fullName>
    </submittedName>
</protein>
<feature type="compositionally biased region" description="Basic residues" evidence="2">
    <location>
        <begin position="116"/>
        <end position="128"/>
    </location>
</feature>
<evidence type="ECO:0000256" key="1">
    <source>
        <dbReference type="ARBA" id="ARBA00010835"/>
    </source>
</evidence>
<feature type="region of interest" description="Disordered" evidence="2">
    <location>
        <begin position="98"/>
        <end position="134"/>
    </location>
</feature>
<proteinExistence type="inferred from homology"/>
<evidence type="ECO:0000259" key="3">
    <source>
        <dbReference type="Pfam" id="PF00472"/>
    </source>
</evidence>
<evidence type="ECO:0000313" key="5">
    <source>
        <dbReference type="Proteomes" id="UP000237640"/>
    </source>
</evidence>
<name>A0A2T0MGY6_9FLAO</name>
<dbReference type="PANTHER" id="PTHR47814:SF1">
    <property type="entry name" value="PEPTIDYL-TRNA HYDROLASE ARFB"/>
    <property type="match status" value="1"/>
</dbReference>
<dbReference type="GO" id="GO:0043022">
    <property type="term" value="F:ribosome binding"/>
    <property type="evidence" value="ECO:0007669"/>
    <property type="project" value="TreeGrafter"/>
</dbReference>
<comment type="caution">
    <text evidence="4">The sequence shown here is derived from an EMBL/GenBank/DDBJ whole genome shotgun (WGS) entry which is preliminary data.</text>
</comment>
<gene>
    <name evidence="4" type="ORF">CLV81_0820</name>
</gene>
<dbReference type="AlphaFoldDB" id="A0A2T0MGY6"/>
<dbReference type="InterPro" id="IPR000352">
    <property type="entry name" value="Pep_chain_release_fac_I"/>
</dbReference>
<dbReference type="OrthoDB" id="9815709at2"/>
<dbReference type="InterPro" id="IPR045853">
    <property type="entry name" value="Pep_chain_release_fac_I_sf"/>
</dbReference>
<keyword evidence="5" id="KW-1185">Reference proteome</keyword>
<feature type="domain" description="Prokaryotic-type class I peptide chain release factors" evidence="3">
    <location>
        <begin position="8"/>
        <end position="125"/>
    </location>
</feature>
<reference evidence="4 5" key="1">
    <citation type="submission" date="2018-03" db="EMBL/GenBank/DDBJ databases">
        <title>Genomic Encyclopedia of Archaeal and Bacterial Type Strains, Phase II (KMG-II): from individual species to whole genera.</title>
        <authorList>
            <person name="Goeker M."/>
        </authorList>
    </citation>
    <scope>NUCLEOTIDE SEQUENCE [LARGE SCALE GENOMIC DNA]</scope>
    <source>
        <strain evidence="4 5">DSM 25027</strain>
    </source>
</reference>
<dbReference type="SUPFAM" id="SSF75620">
    <property type="entry name" value="Release factor"/>
    <property type="match status" value="1"/>
</dbReference>
<dbReference type="RefSeq" id="WP_106143761.1">
    <property type="nucleotide sequence ID" value="NZ_PVYX01000001.1"/>
</dbReference>
<dbReference type="EMBL" id="PVYX01000001">
    <property type="protein sequence ID" value="PRX56822.1"/>
    <property type="molecule type" value="Genomic_DNA"/>
</dbReference>
<dbReference type="PANTHER" id="PTHR47814">
    <property type="entry name" value="PEPTIDYL-TRNA HYDROLASE ARFB"/>
    <property type="match status" value="1"/>
</dbReference>